<dbReference type="GO" id="GO:0050113">
    <property type="term" value="F:inositol oxygenase activity"/>
    <property type="evidence" value="ECO:0007669"/>
    <property type="project" value="UniProtKB-UniRule"/>
</dbReference>
<evidence type="ECO:0000256" key="7">
    <source>
        <dbReference type="ARBA" id="ARBA00022723"/>
    </source>
</evidence>
<keyword evidence="5 10" id="KW-0963">Cytoplasm</keyword>
<evidence type="ECO:0000313" key="11">
    <source>
        <dbReference type="EMBL" id="KAK9093307.1"/>
    </source>
</evidence>
<dbReference type="InterPro" id="IPR007828">
    <property type="entry name" value="Inositol_oxygenase"/>
</dbReference>
<evidence type="ECO:0000256" key="3">
    <source>
        <dbReference type="ARBA" id="ARBA00005286"/>
    </source>
</evidence>
<evidence type="ECO:0000256" key="2">
    <source>
        <dbReference type="ARBA" id="ARBA00005167"/>
    </source>
</evidence>
<dbReference type="GO" id="GO:0019310">
    <property type="term" value="P:inositol catabolic process"/>
    <property type="evidence" value="ECO:0007669"/>
    <property type="project" value="UniProtKB-UniRule"/>
</dbReference>
<evidence type="ECO:0000256" key="10">
    <source>
        <dbReference type="RuleBase" id="RU367039"/>
    </source>
</evidence>
<evidence type="ECO:0000313" key="12">
    <source>
        <dbReference type="Proteomes" id="UP001420932"/>
    </source>
</evidence>
<comment type="cofactor">
    <cofactor evidence="10">
        <name>Fe cation</name>
        <dbReference type="ChEBI" id="CHEBI:24875"/>
    </cofactor>
    <text evidence="10">Binds 2 iron ions per subunit.</text>
</comment>
<evidence type="ECO:0000256" key="1">
    <source>
        <dbReference type="ARBA" id="ARBA00004496"/>
    </source>
</evidence>
<evidence type="ECO:0000256" key="9">
    <source>
        <dbReference type="ARBA" id="ARBA00023004"/>
    </source>
</evidence>
<dbReference type="EC" id="1.13.99.1" evidence="4 10"/>
<keyword evidence="7 10" id="KW-0479">Metal-binding</keyword>
<evidence type="ECO:0000256" key="4">
    <source>
        <dbReference type="ARBA" id="ARBA00011919"/>
    </source>
</evidence>
<evidence type="ECO:0000256" key="8">
    <source>
        <dbReference type="ARBA" id="ARBA00023002"/>
    </source>
</evidence>
<dbReference type="AlphaFoldDB" id="A0AAP0EKC7"/>
<keyword evidence="8 10" id="KW-0560">Oxidoreductase</keyword>
<dbReference type="Pfam" id="PF05153">
    <property type="entry name" value="MIOX"/>
    <property type="match status" value="1"/>
</dbReference>
<comment type="similarity">
    <text evidence="3 10">Belongs to the myo-inositol oxygenase family.</text>
</comment>
<comment type="caution">
    <text evidence="11">The sequence shown here is derived from an EMBL/GenBank/DDBJ whole genome shotgun (WGS) entry which is preliminary data.</text>
</comment>
<protein>
    <recommendedName>
        <fullName evidence="4 10">Inositol oxygenase</fullName>
        <ecNumber evidence="4 10">1.13.99.1</ecNumber>
    </recommendedName>
    <alternativeName>
        <fullName evidence="10">Myo-inositol oxygenase</fullName>
    </alternativeName>
</protein>
<comment type="pathway">
    <text evidence="2 10">Polyol metabolism; myo-inositol degradation into D-glucuronate; D-glucuronate from myo-inositol: step 1/1.</text>
</comment>
<name>A0AAP0EKC7_9MAGN</name>
<sequence>MNEEDKEMLKWLKVFNKRNVRIDQEKVQPYYISLIEKTIASENFGKTRIFTSA</sequence>
<dbReference type="GO" id="GO:0005737">
    <property type="term" value="C:cytoplasm"/>
    <property type="evidence" value="ECO:0007669"/>
    <property type="project" value="UniProtKB-SubCell"/>
</dbReference>
<keyword evidence="6" id="KW-0060">Ascorbate biosynthesis</keyword>
<dbReference type="Proteomes" id="UP001420932">
    <property type="component" value="Unassembled WGS sequence"/>
</dbReference>
<evidence type="ECO:0000256" key="5">
    <source>
        <dbReference type="ARBA" id="ARBA00022490"/>
    </source>
</evidence>
<dbReference type="GO" id="GO:0005506">
    <property type="term" value="F:iron ion binding"/>
    <property type="evidence" value="ECO:0007669"/>
    <property type="project" value="InterPro"/>
</dbReference>
<reference evidence="11 12" key="1">
    <citation type="submission" date="2024-01" db="EMBL/GenBank/DDBJ databases">
        <title>Genome assemblies of Stephania.</title>
        <authorList>
            <person name="Yang L."/>
        </authorList>
    </citation>
    <scope>NUCLEOTIDE SEQUENCE [LARGE SCALE GENOMIC DNA]</scope>
    <source>
        <strain evidence="11">YNDBR</strain>
        <tissue evidence="11">Leaf</tissue>
    </source>
</reference>
<organism evidence="11 12">
    <name type="scientific">Stephania yunnanensis</name>
    <dbReference type="NCBI Taxonomy" id="152371"/>
    <lineage>
        <taxon>Eukaryota</taxon>
        <taxon>Viridiplantae</taxon>
        <taxon>Streptophyta</taxon>
        <taxon>Embryophyta</taxon>
        <taxon>Tracheophyta</taxon>
        <taxon>Spermatophyta</taxon>
        <taxon>Magnoliopsida</taxon>
        <taxon>Ranunculales</taxon>
        <taxon>Menispermaceae</taxon>
        <taxon>Menispermoideae</taxon>
        <taxon>Cissampelideae</taxon>
        <taxon>Stephania</taxon>
    </lineage>
</organism>
<dbReference type="EMBL" id="JBBNAF010000012">
    <property type="protein sequence ID" value="KAK9093307.1"/>
    <property type="molecule type" value="Genomic_DNA"/>
</dbReference>
<gene>
    <name evidence="11" type="ORF">Syun_028218</name>
</gene>
<dbReference type="SUPFAM" id="SSF109604">
    <property type="entry name" value="HD-domain/PDEase-like"/>
    <property type="match status" value="1"/>
</dbReference>
<keyword evidence="9 10" id="KW-0408">Iron</keyword>
<comment type="subcellular location">
    <subcellularLocation>
        <location evidence="1 10">Cytoplasm</location>
    </subcellularLocation>
</comment>
<dbReference type="GO" id="GO:0019853">
    <property type="term" value="P:L-ascorbic acid biosynthetic process"/>
    <property type="evidence" value="ECO:0007669"/>
    <property type="project" value="UniProtKB-KW"/>
</dbReference>
<accession>A0AAP0EKC7</accession>
<comment type="catalytic activity">
    <reaction evidence="10">
        <text>myo-inositol + O2 = D-glucuronate + H2O + H(+)</text>
        <dbReference type="Rhea" id="RHEA:23696"/>
        <dbReference type="ChEBI" id="CHEBI:15377"/>
        <dbReference type="ChEBI" id="CHEBI:15378"/>
        <dbReference type="ChEBI" id="CHEBI:15379"/>
        <dbReference type="ChEBI" id="CHEBI:17268"/>
        <dbReference type="ChEBI" id="CHEBI:58720"/>
        <dbReference type="EC" id="1.13.99.1"/>
    </reaction>
</comment>
<evidence type="ECO:0000256" key="6">
    <source>
        <dbReference type="ARBA" id="ARBA00022644"/>
    </source>
</evidence>
<proteinExistence type="inferred from homology"/>
<keyword evidence="12" id="KW-1185">Reference proteome</keyword>